<dbReference type="AlphaFoldDB" id="K2PWX0"/>
<dbReference type="Proteomes" id="UP000007364">
    <property type="component" value="Unassembled WGS sequence"/>
</dbReference>
<dbReference type="OrthoDB" id="5770459at2"/>
<organism evidence="2 3">
    <name type="scientific">Galbibacter marinus</name>
    <dbReference type="NCBI Taxonomy" id="555500"/>
    <lineage>
        <taxon>Bacteria</taxon>
        <taxon>Pseudomonadati</taxon>
        <taxon>Bacteroidota</taxon>
        <taxon>Flavobacteriia</taxon>
        <taxon>Flavobacteriales</taxon>
        <taxon>Flavobacteriaceae</taxon>
        <taxon>Galbibacter</taxon>
    </lineage>
</organism>
<keyword evidence="3" id="KW-1185">Reference proteome</keyword>
<dbReference type="RefSeq" id="WP_008990570.1">
    <property type="nucleotide sequence ID" value="NZ_AMSG01000003.1"/>
</dbReference>
<accession>K2PWX0</accession>
<dbReference type="Pfam" id="PF09722">
    <property type="entry name" value="Xre_MbcA_ParS_C"/>
    <property type="match status" value="1"/>
</dbReference>
<comment type="caution">
    <text evidence="2">The sequence shown here is derived from an EMBL/GenBank/DDBJ whole genome shotgun (WGS) entry which is preliminary data.</text>
</comment>
<gene>
    <name evidence="2" type="ORF">I215_03485</name>
</gene>
<protein>
    <recommendedName>
        <fullName evidence="1">Antitoxin Xre/MbcA/ParS-like toxin-binding domain-containing protein</fullName>
    </recommendedName>
</protein>
<sequence length="160" mass="18501">MVHTKDQKHNKNAISITIPEDNLSKEYILDPELGNLFLKDPRGGYNESSHLDFSEIDKMMVYLGYNQSEVADLLDIDNSTVTRWKKKDSKLDRYRSEYIYKIDNLLSIGKRIFGNLEDLKHWLSTDNVALGNQKPITLIKNNRVDSVVKALHSLSWGNYL</sequence>
<dbReference type="InterPro" id="IPR024467">
    <property type="entry name" value="Xre/MbcA/ParS-like_toxin-bd"/>
</dbReference>
<evidence type="ECO:0000259" key="1">
    <source>
        <dbReference type="Pfam" id="PF09722"/>
    </source>
</evidence>
<dbReference type="STRING" id="555500.I215_03485"/>
<dbReference type="EMBL" id="AMSG01000003">
    <property type="protein sequence ID" value="EKF55974.1"/>
    <property type="molecule type" value="Genomic_DNA"/>
</dbReference>
<name>K2PWX0_9FLAO</name>
<evidence type="ECO:0000313" key="3">
    <source>
        <dbReference type="Proteomes" id="UP000007364"/>
    </source>
</evidence>
<proteinExistence type="predicted"/>
<reference evidence="2 3" key="1">
    <citation type="journal article" date="2012" name="J. Bacteriol.">
        <title>Genome Sequence of Galbibacter marinum Type Strain ck-I2-15.</title>
        <authorList>
            <person name="Lai Q."/>
            <person name="Li C."/>
            <person name="Shao Z."/>
        </authorList>
    </citation>
    <scope>NUCLEOTIDE SEQUENCE [LARGE SCALE GENOMIC DNA]</scope>
    <source>
        <strain evidence="3">ck-I2-15</strain>
    </source>
</reference>
<feature type="domain" description="Antitoxin Xre/MbcA/ParS-like toxin-binding" evidence="1">
    <location>
        <begin position="111"/>
        <end position="141"/>
    </location>
</feature>
<dbReference type="eggNOG" id="ENOG502ZNHH">
    <property type="taxonomic scope" value="Bacteria"/>
</dbReference>
<evidence type="ECO:0000313" key="2">
    <source>
        <dbReference type="EMBL" id="EKF55974.1"/>
    </source>
</evidence>